<dbReference type="EMBL" id="JARQZJ010000005">
    <property type="protein sequence ID" value="KAK9871393.1"/>
    <property type="molecule type" value="Genomic_DNA"/>
</dbReference>
<dbReference type="GO" id="GO:0051239">
    <property type="term" value="P:regulation of multicellular organismal process"/>
    <property type="evidence" value="ECO:0007669"/>
    <property type="project" value="UniProtKB-ARBA"/>
</dbReference>
<dbReference type="GO" id="GO:0009653">
    <property type="term" value="P:anatomical structure morphogenesis"/>
    <property type="evidence" value="ECO:0007669"/>
    <property type="project" value="TreeGrafter"/>
</dbReference>
<dbReference type="InterPro" id="IPR001132">
    <property type="entry name" value="SMAD_dom_Dwarfin-type"/>
</dbReference>
<dbReference type="GO" id="GO:0006357">
    <property type="term" value="P:regulation of transcription by RNA polymerase II"/>
    <property type="evidence" value="ECO:0007669"/>
    <property type="project" value="TreeGrafter"/>
</dbReference>
<dbReference type="Pfam" id="PF03166">
    <property type="entry name" value="MH2"/>
    <property type="match status" value="1"/>
</dbReference>
<dbReference type="Proteomes" id="UP001431783">
    <property type="component" value="Unassembled WGS sequence"/>
</dbReference>
<evidence type="ECO:0000259" key="3">
    <source>
        <dbReference type="PROSITE" id="PS51076"/>
    </source>
</evidence>
<dbReference type="AlphaFoldDB" id="A0AAW1TRT2"/>
<dbReference type="PANTHER" id="PTHR13703:SF54">
    <property type="entry name" value="MOTHERS AGAINST DECAPENTAPLEGIC HOMOLOG"/>
    <property type="match status" value="1"/>
</dbReference>
<dbReference type="GO" id="GO:0009791">
    <property type="term" value="P:post-embryonic development"/>
    <property type="evidence" value="ECO:0007669"/>
    <property type="project" value="UniProtKB-ARBA"/>
</dbReference>
<dbReference type="PROSITE" id="PS51076">
    <property type="entry name" value="MH2"/>
    <property type="match status" value="1"/>
</dbReference>
<evidence type="ECO:0000256" key="1">
    <source>
        <dbReference type="ARBA" id="ARBA00023015"/>
    </source>
</evidence>
<evidence type="ECO:0000313" key="4">
    <source>
        <dbReference type="EMBL" id="KAK9871393.1"/>
    </source>
</evidence>
<name>A0AAW1TRT2_9CUCU</name>
<dbReference type="GO" id="GO:0140416">
    <property type="term" value="F:transcription regulator inhibitor activity"/>
    <property type="evidence" value="ECO:0007669"/>
    <property type="project" value="TreeGrafter"/>
</dbReference>
<dbReference type="GO" id="GO:0060395">
    <property type="term" value="P:SMAD protein signal transduction"/>
    <property type="evidence" value="ECO:0007669"/>
    <property type="project" value="TreeGrafter"/>
</dbReference>
<evidence type="ECO:0000313" key="5">
    <source>
        <dbReference type="Proteomes" id="UP001431783"/>
    </source>
</evidence>
<dbReference type="InterPro" id="IPR013790">
    <property type="entry name" value="Dwarfin"/>
</dbReference>
<keyword evidence="2" id="KW-0804">Transcription</keyword>
<dbReference type="InterPro" id="IPR017855">
    <property type="entry name" value="SMAD-like_dom_sf"/>
</dbReference>
<dbReference type="SUPFAM" id="SSF49879">
    <property type="entry name" value="SMAD/FHA domain"/>
    <property type="match status" value="1"/>
</dbReference>
<keyword evidence="5" id="KW-1185">Reference proteome</keyword>
<dbReference type="PANTHER" id="PTHR13703">
    <property type="entry name" value="SMAD"/>
    <property type="match status" value="1"/>
</dbReference>
<dbReference type="SMART" id="SM00524">
    <property type="entry name" value="DWB"/>
    <property type="match status" value="1"/>
</dbReference>
<dbReference type="InterPro" id="IPR008984">
    <property type="entry name" value="SMAD_FHA_dom_sf"/>
</dbReference>
<dbReference type="GO" id="GO:0050793">
    <property type="term" value="P:regulation of developmental process"/>
    <property type="evidence" value="ECO:0007669"/>
    <property type="project" value="UniProtKB-ARBA"/>
</dbReference>
<evidence type="ECO:0000256" key="2">
    <source>
        <dbReference type="ARBA" id="ARBA00023163"/>
    </source>
</evidence>
<proteinExistence type="predicted"/>
<dbReference type="Gene3D" id="2.60.200.10">
    <property type="match status" value="1"/>
</dbReference>
<protein>
    <recommendedName>
        <fullName evidence="3">MH2 domain-containing protein</fullName>
    </recommendedName>
</protein>
<organism evidence="4 5">
    <name type="scientific">Henosepilachna vigintioctopunctata</name>
    <dbReference type="NCBI Taxonomy" id="420089"/>
    <lineage>
        <taxon>Eukaryota</taxon>
        <taxon>Metazoa</taxon>
        <taxon>Ecdysozoa</taxon>
        <taxon>Arthropoda</taxon>
        <taxon>Hexapoda</taxon>
        <taxon>Insecta</taxon>
        <taxon>Pterygota</taxon>
        <taxon>Neoptera</taxon>
        <taxon>Endopterygota</taxon>
        <taxon>Coleoptera</taxon>
        <taxon>Polyphaga</taxon>
        <taxon>Cucujiformia</taxon>
        <taxon>Coccinelloidea</taxon>
        <taxon>Coccinellidae</taxon>
        <taxon>Epilachninae</taxon>
        <taxon>Epilachnini</taxon>
        <taxon>Henosepilachna</taxon>
    </lineage>
</organism>
<dbReference type="GO" id="GO:0071144">
    <property type="term" value="C:heteromeric SMAD protein complex"/>
    <property type="evidence" value="ECO:0007669"/>
    <property type="project" value="TreeGrafter"/>
</dbReference>
<dbReference type="GO" id="GO:0030154">
    <property type="term" value="P:cell differentiation"/>
    <property type="evidence" value="ECO:0007669"/>
    <property type="project" value="TreeGrafter"/>
</dbReference>
<accession>A0AAW1TRT2</accession>
<feature type="domain" description="MH2" evidence="3">
    <location>
        <begin position="6"/>
        <end position="174"/>
    </location>
</feature>
<gene>
    <name evidence="4" type="ORF">WA026_011646</name>
</gene>
<dbReference type="GO" id="GO:0070411">
    <property type="term" value="F:I-SMAD binding"/>
    <property type="evidence" value="ECO:0007669"/>
    <property type="project" value="TreeGrafter"/>
</dbReference>
<sequence length="174" mass="19643">MNSMTWCKLAYWEMGQRVGPLYPVEQPAVNVFGQVPYGDGLSLETLARHCFSPTDSVVRTRDKIGLGVTISREGDSVWVYNRSDSPIFVSSLSLEDHETSSPTRVPADGCLCIFDPVRATRNNNHWTYGRNQNFGPVDHNSVRLSFVKGWGPRYSRQEITSCPCWLEILLSPCR</sequence>
<comment type="caution">
    <text evidence="4">The sequence shown here is derived from an EMBL/GenBank/DDBJ whole genome shotgun (WGS) entry which is preliminary data.</text>
</comment>
<keyword evidence="1" id="KW-0805">Transcription regulation</keyword>
<reference evidence="4 5" key="1">
    <citation type="submission" date="2023-03" db="EMBL/GenBank/DDBJ databases">
        <title>Genome insight into feeding habits of ladybird beetles.</title>
        <authorList>
            <person name="Li H.-S."/>
            <person name="Huang Y.-H."/>
            <person name="Pang H."/>
        </authorList>
    </citation>
    <scope>NUCLEOTIDE SEQUENCE [LARGE SCALE GENOMIC DNA]</scope>
    <source>
        <strain evidence="4">SYSU_2023b</strain>
        <tissue evidence="4">Whole body</tissue>
    </source>
</reference>